<dbReference type="InterPro" id="IPR051198">
    <property type="entry name" value="BchE-like"/>
</dbReference>
<dbReference type="InterPro" id="IPR036724">
    <property type="entry name" value="Cobalamin-bd_sf"/>
</dbReference>
<evidence type="ECO:0000256" key="3">
    <source>
        <dbReference type="ARBA" id="ARBA00022723"/>
    </source>
</evidence>
<dbReference type="InterPro" id="IPR006158">
    <property type="entry name" value="Cobalamin-bd"/>
</dbReference>
<keyword evidence="3" id="KW-0479">Metal-binding</keyword>
<dbReference type="Pfam" id="PF13311">
    <property type="entry name" value="DUF4080"/>
    <property type="match status" value="1"/>
</dbReference>
<name>A0A1G5RV08_9FIRM</name>
<evidence type="ECO:0000256" key="4">
    <source>
        <dbReference type="ARBA" id="ARBA00023004"/>
    </source>
</evidence>
<dbReference type="InterPro" id="IPR007197">
    <property type="entry name" value="rSAM"/>
</dbReference>
<accession>A0A1G5RV08</accession>
<dbReference type="Gene3D" id="3.80.30.20">
    <property type="entry name" value="tm_1862 like domain"/>
    <property type="match status" value="1"/>
</dbReference>
<keyword evidence="5" id="KW-0411">Iron-sulfur</keyword>
<dbReference type="Pfam" id="PF04055">
    <property type="entry name" value="Radical_SAM"/>
    <property type="match status" value="1"/>
</dbReference>
<dbReference type="SMART" id="SM00729">
    <property type="entry name" value="Elp3"/>
    <property type="match status" value="1"/>
</dbReference>
<dbReference type="PANTHER" id="PTHR43409:SF16">
    <property type="entry name" value="SLR0320 PROTEIN"/>
    <property type="match status" value="1"/>
</dbReference>
<dbReference type="GO" id="GO:0003824">
    <property type="term" value="F:catalytic activity"/>
    <property type="evidence" value="ECO:0007669"/>
    <property type="project" value="InterPro"/>
</dbReference>
<dbReference type="EMBL" id="FMWL01000003">
    <property type="protein sequence ID" value="SCZ77550.1"/>
    <property type="molecule type" value="Genomic_DNA"/>
</dbReference>
<dbReference type="PANTHER" id="PTHR43409">
    <property type="entry name" value="ANAEROBIC MAGNESIUM-PROTOPORPHYRIN IX MONOMETHYL ESTER CYCLASE-RELATED"/>
    <property type="match status" value="1"/>
</dbReference>
<evidence type="ECO:0000256" key="5">
    <source>
        <dbReference type="ARBA" id="ARBA00023014"/>
    </source>
</evidence>
<dbReference type="AlphaFoldDB" id="A0A1G5RV08"/>
<organism evidence="8 9">
    <name type="scientific">Acidaminobacter hydrogenoformans DSM 2784</name>
    <dbReference type="NCBI Taxonomy" id="1120920"/>
    <lineage>
        <taxon>Bacteria</taxon>
        <taxon>Bacillati</taxon>
        <taxon>Bacillota</taxon>
        <taxon>Clostridia</taxon>
        <taxon>Peptostreptococcales</taxon>
        <taxon>Acidaminobacteraceae</taxon>
        <taxon>Acidaminobacter</taxon>
    </lineage>
</organism>
<comment type="cofactor">
    <cofactor evidence="1">
        <name>[4Fe-4S] cluster</name>
        <dbReference type="ChEBI" id="CHEBI:49883"/>
    </cofactor>
</comment>
<evidence type="ECO:0000256" key="1">
    <source>
        <dbReference type="ARBA" id="ARBA00001966"/>
    </source>
</evidence>
<dbReference type="GO" id="GO:0046872">
    <property type="term" value="F:metal ion binding"/>
    <property type="evidence" value="ECO:0007669"/>
    <property type="project" value="UniProtKB-KW"/>
</dbReference>
<dbReference type="InterPro" id="IPR006638">
    <property type="entry name" value="Elp3/MiaA/NifB-like_rSAM"/>
</dbReference>
<evidence type="ECO:0000256" key="2">
    <source>
        <dbReference type="ARBA" id="ARBA00022691"/>
    </source>
</evidence>
<evidence type="ECO:0000313" key="8">
    <source>
        <dbReference type="EMBL" id="SCZ77550.1"/>
    </source>
</evidence>
<dbReference type="RefSeq" id="WP_170829275.1">
    <property type="nucleotide sequence ID" value="NZ_FMWL01000003.1"/>
</dbReference>
<dbReference type="InterPro" id="IPR023404">
    <property type="entry name" value="rSAM_horseshoe"/>
</dbReference>
<dbReference type="STRING" id="1120920.SAMN03080599_00777"/>
<evidence type="ECO:0000259" key="7">
    <source>
        <dbReference type="PROSITE" id="PS51918"/>
    </source>
</evidence>
<dbReference type="GO" id="GO:0051536">
    <property type="term" value="F:iron-sulfur cluster binding"/>
    <property type="evidence" value="ECO:0007669"/>
    <property type="project" value="UniProtKB-KW"/>
</dbReference>
<dbReference type="CDD" id="cd01335">
    <property type="entry name" value="Radical_SAM"/>
    <property type="match status" value="1"/>
</dbReference>
<protein>
    <submittedName>
        <fullName evidence="8">Radical SAM superfamily enzyme YgiQ, UPF0313 family</fullName>
    </submittedName>
</protein>
<reference evidence="8 9" key="1">
    <citation type="submission" date="2016-10" db="EMBL/GenBank/DDBJ databases">
        <authorList>
            <person name="de Groot N.N."/>
        </authorList>
    </citation>
    <scope>NUCLEOTIDE SEQUENCE [LARGE SCALE GENOMIC DNA]</scope>
    <source>
        <strain evidence="8 9">DSM 2784</strain>
    </source>
</reference>
<dbReference type="Proteomes" id="UP000199208">
    <property type="component" value="Unassembled WGS sequence"/>
</dbReference>
<sequence>MNVILTTLNSRYTHMSLSLRYLRSALEQRFTVGSPDPRHKLDSAGGAEPGQDSVRVTLHEFTINQPHEQILRTLFEAGPDYLCFSVYIWNVEATLKLAASLKKVLPGTVILFGGPESAYDAVSFLKAYSYLDAVVTGEGEKILGDYIERQINRGNFGIPGLVERTPEGVVNHGKAPLIKALDSIPFPYKEEELGGQRMLYYEASRGCPYRCAYCLSSREPGVRVFGLDRVLDDLEKFLKAEVMQVKFVDRTFNIDPVRTQTIFRYLIEHDNGITGFHFEITAALIREEEIELLSKARPGQFQFEIGVQSTCEEAMTAVQRPLPFERTAEVCRKLRALGNVHLHLDLIAGLPFETYERFLNSFDEVYNLSPHALQLGFLKLIPGSPLSEEAGKYGYIKEDHPPYEVLGNHKLSFAELTQLKRVEALVDIFYNSHGFTQTLSYALGRSGLLPSAFFTGLSEFFRGRGYDQQAYRSEAHYSHLEAYLEEQSWYDPVFRGLLDYDCLVALAKRRRESDMPEMVRGLIHDALRTSDASLPVKTILKRVRYQLFDFDVKAWLEGVTEVQPQQDSVWLGWVDTTRRSAVNGHYEYAQASLEVKLWKS</sequence>
<dbReference type="SUPFAM" id="SSF102114">
    <property type="entry name" value="Radical SAM enzymes"/>
    <property type="match status" value="1"/>
</dbReference>
<feature type="domain" description="B12-binding" evidence="6">
    <location>
        <begin position="1"/>
        <end position="157"/>
    </location>
</feature>
<keyword evidence="4" id="KW-0408">Iron</keyword>
<dbReference type="PROSITE" id="PS51918">
    <property type="entry name" value="RADICAL_SAM"/>
    <property type="match status" value="1"/>
</dbReference>
<dbReference type="GO" id="GO:0005829">
    <property type="term" value="C:cytosol"/>
    <property type="evidence" value="ECO:0007669"/>
    <property type="project" value="TreeGrafter"/>
</dbReference>
<dbReference type="PROSITE" id="PS51332">
    <property type="entry name" value="B12_BINDING"/>
    <property type="match status" value="1"/>
</dbReference>
<dbReference type="InterPro" id="IPR058240">
    <property type="entry name" value="rSAM_sf"/>
</dbReference>
<dbReference type="Gene3D" id="3.40.50.280">
    <property type="entry name" value="Cobalamin-binding domain"/>
    <property type="match status" value="1"/>
</dbReference>
<evidence type="ECO:0000313" key="9">
    <source>
        <dbReference type="Proteomes" id="UP000199208"/>
    </source>
</evidence>
<dbReference type="SUPFAM" id="SSF52242">
    <property type="entry name" value="Cobalamin (vitamin B12)-binding domain"/>
    <property type="match status" value="1"/>
</dbReference>
<dbReference type="InterPro" id="IPR025288">
    <property type="entry name" value="DUF4080"/>
</dbReference>
<evidence type="ECO:0000259" key="6">
    <source>
        <dbReference type="PROSITE" id="PS51332"/>
    </source>
</evidence>
<dbReference type="Pfam" id="PF02310">
    <property type="entry name" value="B12-binding"/>
    <property type="match status" value="1"/>
</dbReference>
<dbReference type="SFLD" id="SFLDG01082">
    <property type="entry name" value="B12-binding_domain_containing"/>
    <property type="match status" value="1"/>
</dbReference>
<feature type="domain" description="Radical SAM core" evidence="7">
    <location>
        <begin position="193"/>
        <end position="427"/>
    </location>
</feature>
<dbReference type="SFLD" id="SFLDS00029">
    <property type="entry name" value="Radical_SAM"/>
    <property type="match status" value="1"/>
</dbReference>
<gene>
    <name evidence="8" type="ORF">SAMN03080599_00777</name>
</gene>
<proteinExistence type="predicted"/>
<keyword evidence="9" id="KW-1185">Reference proteome</keyword>
<keyword evidence="2" id="KW-0949">S-adenosyl-L-methionine</keyword>
<dbReference type="GO" id="GO:0031419">
    <property type="term" value="F:cobalamin binding"/>
    <property type="evidence" value="ECO:0007669"/>
    <property type="project" value="InterPro"/>
</dbReference>